<proteinExistence type="predicted"/>
<dbReference type="EMBL" id="JAVRFI010000036">
    <property type="protein sequence ID" value="MDT0453732.1"/>
    <property type="molecule type" value="Genomic_DNA"/>
</dbReference>
<sequence>MPVPGLPGGEEPAAAECFHVTVTFRESGPAIEGTWENGTVALGKFTSFVGSHGGVDGVTITLWAKAGGDRERLRTWTKDRGLVIHREA</sequence>
<protein>
    <submittedName>
        <fullName evidence="1">Uncharacterized protein</fullName>
    </submittedName>
</protein>
<evidence type="ECO:0000313" key="1">
    <source>
        <dbReference type="EMBL" id="MDT0453732.1"/>
    </source>
</evidence>
<evidence type="ECO:0000313" key="2">
    <source>
        <dbReference type="Proteomes" id="UP001180531"/>
    </source>
</evidence>
<reference evidence="1" key="1">
    <citation type="submission" date="2024-05" db="EMBL/GenBank/DDBJ databases">
        <title>30 novel species of actinomycetes from the DSMZ collection.</title>
        <authorList>
            <person name="Nouioui I."/>
        </authorList>
    </citation>
    <scope>NUCLEOTIDE SEQUENCE</scope>
    <source>
        <strain evidence="1">DSM 40473</strain>
    </source>
</reference>
<keyword evidence="2" id="KW-1185">Reference proteome</keyword>
<comment type="caution">
    <text evidence="1">The sequence shown here is derived from an EMBL/GenBank/DDBJ whole genome shotgun (WGS) entry which is preliminary data.</text>
</comment>
<accession>A0ABU2SXK3</accession>
<gene>
    <name evidence="1" type="ORF">RM609_32325</name>
</gene>
<dbReference type="Proteomes" id="UP001180531">
    <property type="component" value="Unassembled WGS sequence"/>
</dbReference>
<dbReference type="RefSeq" id="WP_311615880.1">
    <property type="nucleotide sequence ID" value="NZ_JAVRFI010000036.1"/>
</dbReference>
<organism evidence="1 2">
    <name type="scientific">Streptomyces hesseae</name>
    <dbReference type="NCBI Taxonomy" id="3075519"/>
    <lineage>
        <taxon>Bacteria</taxon>
        <taxon>Bacillati</taxon>
        <taxon>Actinomycetota</taxon>
        <taxon>Actinomycetes</taxon>
        <taxon>Kitasatosporales</taxon>
        <taxon>Streptomycetaceae</taxon>
        <taxon>Streptomyces</taxon>
    </lineage>
</organism>
<name>A0ABU2SXK3_9ACTN</name>